<sequence length="401" mass="41761">MNPSKITTYFIAISITVLVGASFALGAWTNPTATAPLNNPDAPLNSGPVAQEKIGGLILGTGLVPGQNALVIPRGNLLIGNTIGRGAAPNGATFGNIEVNDIYVRGAAKWASQLRADDVCVNTTWAPNTDTTCIGELMTQTSNCGNTRAVNGTLSDTSCDAPPAPAACVASVDTCYSMVGGRCDDGYYLSGSTSCCSLDACKAYTAKKWINDKLAINYVQNDSDDTWGITQKTSFTTKYAIDDIRVRGFSDDGGYCYVYWGTGHLATTRHDGTIGVYSVNNLYYDGRASISAKDATPLTTGTGKDASLVTTGTGASASVVYAPTTYNTCPTATPFFSNDGTARLCQLNYDAGAMMTKILSFSGRTGPGTIPAGTTVTLQGAHVIGNLGDSINCSLDIQYAE</sequence>
<dbReference type="EMBL" id="LCPB01000016">
    <property type="protein sequence ID" value="KKU89322.1"/>
    <property type="molecule type" value="Genomic_DNA"/>
</dbReference>
<comment type="caution">
    <text evidence="1">The sequence shown here is derived from an EMBL/GenBank/DDBJ whole genome shotgun (WGS) entry which is preliminary data.</text>
</comment>
<evidence type="ECO:0000313" key="2">
    <source>
        <dbReference type="Proteomes" id="UP000033882"/>
    </source>
</evidence>
<proteinExistence type="predicted"/>
<protein>
    <submittedName>
        <fullName evidence="1">Uncharacterized protein</fullName>
    </submittedName>
</protein>
<evidence type="ECO:0000313" key="1">
    <source>
        <dbReference type="EMBL" id="KKU89322.1"/>
    </source>
</evidence>
<dbReference type="AlphaFoldDB" id="A0A0G1U5G6"/>
<name>A0A0G1U5G6_9BACT</name>
<gene>
    <name evidence="1" type="ORF">UY19_C0016G0008</name>
</gene>
<organism evidence="1 2">
    <name type="scientific">Candidatus Wolfebacteria bacterium GW2011_GWA2_47_9b</name>
    <dbReference type="NCBI Taxonomy" id="1619005"/>
    <lineage>
        <taxon>Bacteria</taxon>
        <taxon>Candidatus Wolfeibacteriota</taxon>
    </lineage>
</organism>
<dbReference type="Proteomes" id="UP000033882">
    <property type="component" value="Unassembled WGS sequence"/>
</dbReference>
<accession>A0A0G1U5G6</accession>
<reference evidence="1 2" key="1">
    <citation type="journal article" date="2015" name="Nature">
        <title>rRNA introns, odd ribosomes, and small enigmatic genomes across a large radiation of phyla.</title>
        <authorList>
            <person name="Brown C.T."/>
            <person name="Hug L.A."/>
            <person name="Thomas B.C."/>
            <person name="Sharon I."/>
            <person name="Castelle C.J."/>
            <person name="Singh A."/>
            <person name="Wilkins M.J."/>
            <person name="Williams K.H."/>
            <person name="Banfield J.F."/>
        </authorList>
    </citation>
    <scope>NUCLEOTIDE SEQUENCE [LARGE SCALE GENOMIC DNA]</scope>
</reference>